<proteinExistence type="predicted"/>
<evidence type="ECO:0000313" key="1">
    <source>
        <dbReference type="EMBL" id="MDI1486181.1"/>
    </source>
</evidence>
<accession>A0AA43TP55</accession>
<dbReference type="Proteomes" id="UP001161017">
    <property type="component" value="Unassembled WGS sequence"/>
</dbReference>
<sequence>MPPRHPTLRPYPEDSYVGLVRAVVSERKLAKLVNHITLHRRVWRNRGIVLKSWNANYHFSGALPGFLVSRRQRHTESKTPKQILEWAIRQSDYILNDEVNYWLEQIGNNTEDLVFALLFLHLPALRTLDLLAPAERICSYLVHVVEHIASRSTRHALLEPADMVAPWQNLRKVSITFSPIHSEPLRLLGAFISLPSLLTLEATKVFIIGNEYVTGSATPARISTVERLQSSASFFPVEALCDLLRVTKTLKEFTYVIEPSMRLHDDDRMIVYDASRVVSALSQTSGATLETLRISATRTVKWQTVKSFQGFSRLSLIQMSTNILIAPSETNAKTVAAMLPKSLRCLVLQWDQGAPVEDVGSFHTFLQGLAQNARNQLPLLTKICIPTTFEQEHWDHLLKVNKPLWYGG</sequence>
<dbReference type="EMBL" id="JAPUFD010000003">
    <property type="protein sequence ID" value="MDI1486181.1"/>
    <property type="molecule type" value="Genomic_DNA"/>
</dbReference>
<evidence type="ECO:0000313" key="2">
    <source>
        <dbReference type="Proteomes" id="UP001161017"/>
    </source>
</evidence>
<keyword evidence="2" id="KW-1185">Reference proteome</keyword>
<name>A0AA43TP55_9LECA</name>
<gene>
    <name evidence="1" type="ORF">OHK93_005407</name>
</gene>
<organism evidence="1 2">
    <name type="scientific">Ramalina farinacea</name>
    <dbReference type="NCBI Taxonomy" id="258253"/>
    <lineage>
        <taxon>Eukaryota</taxon>
        <taxon>Fungi</taxon>
        <taxon>Dikarya</taxon>
        <taxon>Ascomycota</taxon>
        <taxon>Pezizomycotina</taxon>
        <taxon>Lecanoromycetes</taxon>
        <taxon>OSLEUM clade</taxon>
        <taxon>Lecanoromycetidae</taxon>
        <taxon>Lecanorales</taxon>
        <taxon>Lecanorineae</taxon>
        <taxon>Ramalinaceae</taxon>
        <taxon>Ramalina</taxon>
    </lineage>
</organism>
<reference evidence="1" key="1">
    <citation type="journal article" date="2023" name="Genome Biol. Evol.">
        <title>First Whole Genome Sequence and Flow Cytometry Genome Size Data for the Lichen-Forming Fungus Ramalina farinacea (Ascomycota).</title>
        <authorList>
            <person name="Llewellyn T."/>
            <person name="Mian S."/>
            <person name="Hill R."/>
            <person name="Leitch I.J."/>
            <person name="Gaya E."/>
        </authorList>
    </citation>
    <scope>NUCLEOTIDE SEQUENCE</scope>
    <source>
        <strain evidence="1">LIQ254RAFAR</strain>
    </source>
</reference>
<comment type="caution">
    <text evidence="1">The sequence shown here is derived from an EMBL/GenBank/DDBJ whole genome shotgun (WGS) entry which is preliminary data.</text>
</comment>
<dbReference type="AlphaFoldDB" id="A0AA43TP55"/>
<protein>
    <submittedName>
        <fullName evidence="1">Uncharacterized protein</fullName>
    </submittedName>
</protein>